<dbReference type="GO" id="GO:0003700">
    <property type="term" value="F:DNA-binding transcription factor activity"/>
    <property type="evidence" value="ECO:0007669"/>
    <property type="project" value="TreeGrafter"/>
</dbReference>
<evidence type="ECO:0000313" key="7">
    <source>
        <dbReference type="Proteomes" id="UP000276254"/>
    </source>
</evidence>
<accession>A0A494TAS2</accession>
<feature type="domain" description="Cyclic nucleotide-binding" evidence="4">
    <location>
        <begin position="32"/>
        <end position="118"/>
    </location>
</feature>
<dbReference type="KEGG" id="spha:D3Y57_11915"/>
<dbReference type="PANTHER" id="PTHR24567">
    <property type="entry name" value="CRP FAMILY TRANSCRIPTIONAL REGULATORY PROTEIN"/>
    <property type="match status" value="1"/>
</dbReference>
<keyword evidence="1" id="KW-0805">Transcription regulation</keyword>
<dbReference type="Gene3D" id="1.10.10.10">
    <property type="entry name" value="Winged helix-like DNA-binding domain superfamily/Winged helix DNA-binding domain"/>
    <property type="match status" value="1"/>
</dbReference>
<dbReference type="InterPro" id="IPR014710">
    <property type="entry name" value="RmlC-like_jellyroll"/>
</dbReference>
<sequence>MSGAAHNKFQNELLARLSPTDLSLFSAELVPIQFEKRDLLIAADKTIQRTYFLESGIASVVAATADGTQTEVGIIGKEGMVDIATALGSVTAPLEIFVQASGHGYSLPSTVFQDAMAQSPTLQHAMLAYAQVFLVQVSHTALAAASLSIKARLARWLLMCDDRTEGTEIPMTHEFLSLMLSVRRPGVTEAVQAVEATGAVRAHRGMIEIRDRSILERIAGNGYGGPEAYSVKLLN</sequence>
<proteinExistence type="predicted"/>
<keyword evidence="7" id="KW-1185">Reference proteome</keyword>
<keyword evidence="2" id="KW-0238">DNA-binding</keyword>
<dbReference type="GO" id="GO:0003677">
    <property type="term" value="F:DNA binding"/>
    <property type="evidence" value="ECO:0007669"/>
    <property type="project" value="UniProtKB-KW"/>
</dbReference>
<dbReference type="Pfam" id="PF00027">
    <property type="entry name" value="cNMP_binding"/>
    <property type="match status" value="1"/>
</dbReference>
<dbReference type="InterPro" id="IPR012318">
    <property type="entry name" value="HTH_CRP"/>
</dbReference>
<dbReference type="SUPFAM" id="SSF46785">
    <property type="entry name" value="Winged helix' DNA-binding domain"/>
    <property type="match status" value="1"/>
</dbReference>
<dbReference type="Proteomes" id="UP000276254">
    <property type="component" value="Chromosome"/>
</dbReference>
<evidence type="ECO:0000256" key="1">
    <source>
        <dbReference type="ARBA" id="ARBA00023015"/>
    </source>
</evidence>
<dbReference type="GO" id="GO:0005829">
    <property type="term" value="C:cytosol"/>
    <property type="evidence" value="ECO:0007669"/>
    <property type="project" value="TreeGrafter"/>
</dbReference>
<dbReference type="RefSeq" id="WP_121153174.1">
    <property type="nucleotide sequence ID" value="NZ_CP032829.1"/>
</dbReference>
<evidence type="ECO:0000256" key="2">
    <source>
        <dbReference type="ARBA" id="ARBA00023125"/>
    </source>
</evidence>
<evidence type="ECO:0000259" key="5">
    <source>
        <dbReference type="Pfam" id="PF13545"/>
    </source>
</evidence>
<gene>
    <name evidence="6" type="ORF">D3Y57_11915</name>
</gene>
<evidence type="ECO:0000259" key="4">
    <source>
        <dbReference type="Pfam" id="PF00027"/>
    </source>
</evidence>
<dbReference type="InterPro" id="IPR018490">
    <property type="entry name" value="cNMP-bd_dom_sf"/>
</dbReference>
<dbReference type="AlphaFoldDB" id="A0A494TAS2"/>
<name>A0A494TAS2_SPHPE</name>
<reference evidence="6 7" key="1">
    <citation type="submission" date="2018-09" db="EMBL/GenBank/DDBJ databases">
        <title>Sphingomonas peninsula sp. nov., isolated from fildes peninsula, Antarctic soil.</title>
        <authorList>
            <person name="Yingchao G."/>
        </authorList>
    </citation>
    <scope>NUCLEOTIDE SEQUENCE [LARGE SCALE GENOMIC DNA]</scope>
    <source>
        <strain evidence="6 7">YZ-8</strain>
    </source>
</reference>
<evidence type="ECO:0000256" key="3">
    <source>
        <dbReference type="ARBA" id="ARBA00023163"/>
    </source>
</evidence>
<keyword evidence="3" id="KW-0804">Transcription</keyword>
<dbReference type="Gene3D" id="2.60.120.10">
    <property type="entry name" value="Jelly Rolls"/>
    <property type="match status" value="1"/>
</dbReference>
<dbReference type="SUPFAM" id="SSF51206">
    <property type="entry name" value="cAMP-binding domain-like"/>
    <property type="match status" value="1"/>
</dbReference>
<dbReference type="CDD" id="cd00038">
    <property type="entry name" value="CAP_ED"/>
    <property type="match status" value="1"/>
</dbReference>
<organism evidence="6 7">
    <name type="scientific">Sphingomonas paeninsulae</name>
    <dbReference type="NCBI Taxonomy" id="2319844"/>
    <lineage>
        <taxon>Bacteria</taxon>
        <taxon>Pseudomonadati</taxon>
        <taxon>Pseudomonadota</taxon>
        <taxon>Alphaproteobacteria</taxon>
        <taxon>Sphingomonadales</taxon>
        <taxon>Sphingomonadaceae</taxon>
        <taxon>Sphingomonas</taxon>
    </lineage>
</organism>
<dbReference type="EMBL" id="CP032829">
    <property type="protein sequence ID" value="AYJ86549.1"/>
    <property type="molecule type" value="Genomic_DNA"/>
</dbReference>
<dbReference type="InterPro" id="IPR050397">
    <property type="entry name" value="Env_Response_Regulators"/>
</dbReference>
<evidence type="ECO:0000313" key="6">
    <source>
        <dbReference type="EMBL" id="AYJ86549.1"/>
    </source>
</evidence>
<feature type="domain" description="HTH crp-type" evidence="5">
    <location>
        <begin position="151"/>
        <end position="218"/>
    </location>
</feature>
<protein>
    <submittedName>
        <fullName evidence="6">Crp/Fnr family transcriptional regulator</fullName>
    </submittedName>
</protein>
<dbReference type="InterPro" id="IPR000595">
    <property type="entry name" value="cNMP-bd_dom"/>
</dbReference>
<dbReference type="Pfam" id="PF13545">
    <property type="entry name" value="HTH_Crp_2"/>
    <property type="match status" value="1"/>
</dbReference>
<dbReference type="PANTHER" id="PTHR24567:SF74">
    <property type="entry name" value="HTH-TYPE TRANSCRIPTIONAL REGULATOR ARCR"/>
    <property type="match status" value="1"/>
</dbReference>
<dbReference type="InterPro" id="IPR036390">
    <property type="entry name" value="WH_DNA-bd_sf"/>
</dbReference>
<dbReference type="InterPro" id="IPR036388">
    <property type="entry name" value="WH-like_DNA-bd_sf"/>
</dbReference>
<dbReference type="OrthoDB" id="7506088at2"/>